<organism evidence="1 2">
    <name type="scientific">Dryococelus australis</name>
    <dbReference type="NCBI Taxonomy" id="614101"/>
    <lineage>
        <taxon>Eukaryota</taxon>
        <taxon>Metazoa</taxon>
        <taxon>Ecdysozoa</taxon>
        <taxon>Arthropoda</taxon>
        <taxon>Hexapoda</taxon>
        <taxon>Insecta</taxon>
        <taxon>Pterygota</taxon>
        <taxon>Neoptera</taxon>
        <taxon>Polyneoptera</taxon>
        <taxon>Phasmatodea</taxon>
        <taxon>Verophasmatodea</taxon>
        <taxon>Anareolatae</taxon>
        <taxon>Phasmatidae</taxon>
        <taxon>Eurycanthinae</taxon>
        <taxon>Dryococelus</taxon>
    </lineage>
</organism>
<name>A0ABQ9I7R6_9NEOP</name>
<evidence type="ECO:0000313" key="1">
    <source>
        <dbReference type="EMBL" id="KAJ8892692.1"/>
    </source>
</evidence>
<comment type="caution">
    <text evidence="1">The sequence shown here is derived from an EMBL/GenBank/DDBJ whole genome shotgun (WGS) entry which is preliminary data.</text>
</comment>
<protein>
    <submittedName>
        <fullName evidence="1">Uncharacterized protein</fullName>
    </submittedName>
</protein>
<dbReference type="EMBL" id="JARBHB010000002">
    <property type="protein sequence ID" value="KAJ8892692.1"/>
    <property type="molecule type" value="Genomic_DNA"/>
</dbReference>
<accession>A0ABQ9I7R6</accession>
<sequence length="105" mass="11458">MLPILKKQEGTTATIGDNLSSDINLEVLRFCEANIIKFIALATLPPPSPRFKNHISASATRRCILPADEEQLAESSFLVVGECFRKSVHIHSKGTLSHASKEVDG</sequence>
<proteinExistence type="predicted"/>
<gene>
    <name evidence="1" type="ORF">PR048_005273</name>
</gene>
<reference evidence="1 2" key="1">
    <citation type="submission" date="2023-02" db="EMBL/GenBank/DDBJ databases">
        <title>LHISI_Scaffold_Assembly.</title>
        <authorList>
            <person name="Stuart O.P."/>
            <person name="Cleave R."/>
            <person name="Magrath M.J.L."/>
            <person name="Mikheyev A.S."/>
        </authorList>
    </citation>
    <scope>NUCLEOTIDE SEQUENCE [LARGE SCALE GENOMIC DNA]</scope>
    <source>
        <strain evidence="1">Daus_M_001</strain>
        <tissue evidence="1">Leg muscle</tissue>
    </source>
</reference>
<evidence type="ECO:0000313" key="2">
    <source>
        <dbReference type="Proteomes" id="UP001159363"/>
    </source>
</evidence>
<keyword evidence="2" id="KW-1185">Reference proteome</keyword>
<dbReference type="Proteomes" id="UP001159363">
    <property type="component" value="Chromosome 2"/>
</dbReference>